<reference evidence="11 12" key="1">
    <citation type="journal article" date="2016" name="Nat. Commun.">
        <title>Thousands of microbial genomes shed light on interconnected biogeochemical processes in an aquifer system.</title>
        <authorList>
            <person name="Anantharaman K."/>
            <person name="Brown C.T."/>
            <person name="Hug L.A."/>
            <person name="Sharon I."/>
            <person name="Castelle C.J."/>
            <person name="Probst A.J."/>
            <person name="Thomas B.C."/>
            <person name="Singh A."/>
            <person name="Wilkins M.J."/>
            <person name="Karaoz U."/>
            <person name="Brodie E.L."/>
            <person name="Williams K.H."/>
            <person name="Hubbard S.S."/>
            <person name="Banfield J.F."/>
        </authorList>
    </citation>
    <scope>NUCLEOTIDE SEQUENCE [LARGE SCALE GENOMIC DNA]</scope>
</reference>
<proteinExistence type="inferred from homology"/>
<dbReference type="InterPro" id="IPR023673">
    <property type="entry name" value="Ribosomal_uL1_CS"/>
</dbReference>
<evidence type="ECO:0000256" key="1">
    <source>
        <dbReference type="ARBA" id="ARBA00010531"/>
    </source>
</evidence>
<evidence type="ECO:0000313" key="11">
    <source>
        <dbReference type="EMBL" id="OGL78072.1"/>
    </source>
</evidence>
<dbReference type="FunFam" id="3.40.50.790:FF:000001">
    <property type="entry name" value="50S ribosomal protein L1"/>
    <property type="match status" value="1"/>
</dbReference>
<comment type="function">
    <text evidence="9">Binds directly to 23S rRNA. The L1 stalk is quite mobile in the ribosome, and is involved in E site tRNA release.</text>
</comment>
<sequence>MSTRGKRYQEASKLIDPKKTYSIEEATELVKKTSGVKFDASVEAHFRLGIDPAKGEQQVRGVVSLPHGSGKSKRVAVFAEGEKQEEARSAGADVVGGKELIKEIRASEKLDFDVAVATPDMMKELAGIAKILGPKGLMPSPKNETVTADIAKTVVALKGGRVTFKNDDGGNVHQIVGKVSWDAVKLVENFRAFHEAVRRAKPSTSKGTYFLTITLTSSMGPGVRVSL</sequence>
<dbReference type="GO" id="GO:0003735">
    <property type="term" value="F:structural constituent of ribosome"/>
    <property type="evidence" value="ECO:0007669"/>
    <property type="project" value="InterPro"/>
</dbReference>
<evidence type="ECO:0000256" key="7">
    <source>
        <dbReference type="ARBA" id="ARBA00023274"/>
    </source>
</evidence>
<dbReference type="STRING" id="1802397.A3J43_04110"/>
<keyword evidence="9" id="KW-0820">tRNA-binding</keyword>
<protein>
    <recommendedName>
        <fullName evidence="8 9">Large ribosomal subunit protein uL1</fullName>
    </recommendedName>
</protein>
<dbReference type="GO" id="GO:0006417">
    <property type="term" value="P:regulation of translation"/>
    <property type="evidence" value="ECO:0007669"/>
    <property type="project" value="UniProtKB-KW"/>
</dbReference>
<dbReference type="Gene3D" id="3.30.190.20">
    <property type="match status" value="1"/>
</dbReference>
<dbReference type="GO" id="GO:0015934">
    <property type="term" value="C:large ribosomal subunit"/>
    <property type="evidence" value="ECO:0007669"/>
    <property type="project" value="InterPro"/>
</dbReference>
<keyword evidence="7 9" id="KW-0687">Ribonucleoprotein</keyword>
<dbReference type="CDD" id="cd00403">
    <property type="entry name" value="Ribosomal_L1"/>
    <property type="match status" value="1"/>
</dbReference>
<dbReference type="PANTHER" id="PTHR36427:SF3">
    <property type="entry name" value="LARGE RIBOSOMAL SUBUNIT PROTEIN UL1M"/>
    <property type="match status" value="1"/>
</dbReference>
<dbReference type="PROSITE" id="PS01199">
    <property type="entry name" value="RIBOSOMAL_L1"/>
    <property type="match status" value="1"/>
</dbReference>
<gene>
    <name evidence="9" type="primary">rplA</name>
    <name evidence="11" type="ORF">A3J43_04110</name>
</gene>
<keyword evidence="3 9" id="KW-0699">rRNA-binding</keyword>
<keyword evidence="5 9" id="KW-0694">RNA-binding</keyword>
<dbReference type="InterPro" id="IPR005878">
    <property type="entry name" value="Ribosom_uL1_bac-type"/>
</dbReference>
<dbReference type="HAMAP" id="MF_01318_B">
    <property type="entry name" value="Ribosomal_uL1_B"/>
    <property type="match status" value="1"/>
</dbReference>
<comment type="subunit">
    <text evidence="9">Part of the 50S ribosomal subunit.</text>
</comment>
<comment type="function">
    <text evidence="9">Protein L1 is also a translational repressor protein, it controls the translation of the L11 operon by binding to its mRNA.</text>
</comment>
<keyword evidence="4 9" id="KW-0810">Translation regulation</keyword>
<evidence type="ECO:0000256" key="10">
    <source>
        <dbReference type="RuleBase" id="RU000659"/>
    </source>
</evidence>
<dbReference type="PIRSF" id="PIRSF002155">
    <property type="entry name" value="Ribosomal_L1"/>
    <property type="match status" value="1"/>
</dbReference>
<accession>A0A1F7UIJ9</accession>
<dbReference type="AlphaFoldDB" id="A0A1F7UIJ9"/>
<evidence type="ECO:0000256" key="2">
    <source>
        <dbReference type="ARBA" id="ARBA00022491"/>
    </source>
</evidence>
<dbReference type="GO" id="GO:0000049">
    <property type="term" value="F:tRNA binding"/>
    <property type="evidence" value="ECO:0007669"/>
    <property type="project" value="UniProtKB-KW"/>
</dbReference>
<evidence type="ECO:0000256" key="9">
    <source>
        <dbReference type="HAMAP-Rule" id="MF_01318"/>
    </source>
</evidence>
<dbReference type="GO" id="GO:0006412">
    <property type="term" value="P:translation"/>
    <property type="evidence" value="ECO:0007669"/>
    <property type="project" value="UniProtKB-UniRule"/>
</dbReference>
<dbReference type="EMBL" id="MGEF01000039">
    <property type="protein sequence ID" value="OGL78072.1"/>
    <property type="molecule type" value="Genomic_DNA"/>
</dbReference>
<name>A0A1F7UIJ9_9BACT</name>
<organism evidence="11 12">
    <name type="scientific">Candidatus Uhrbacteria bacterium RIFCSPHIGHO2_12_FULL_54_23</name>
    <dbReference type="NCBI Taxonomy" id="1802397"/>
    <lineage>
        <taxon>Bacteria</taxon>
        <taxon>Candidatus Uhriibacteriota</taxon>
    </lineage>
</organism>
<dbReference type="PANTHER" id="PTHR36427">
    <property type="entry name" value="54S RIBOSOMAL PROTEIN L1, MITOCHONDRIAL"/>
    <property type="match status" value="1"/>
</dbReference>
<comment type="caution">
    <text evidence="11">The sequence shown here is derived from an EMBL/GenBank/DDBJ whole genome shotgun (WGS) entry which is preliminary data.</text>
</comment>
<keyword evidence="6 9" id="KW-0689">Ribosomal protein</keyword>
<keyword evidence="2 9" id="KW-0678">Repressor</keyword>
<dbReference type="SUPFAM" id="SSF56808">
    <property type="entry name" value="Ribosomal protein L1"/>
    <property type="match status" value="1"/>
</dbReference>
<dbReference type="InterPro" id="IPR016095">
    <property type="entry name" value="Ribosomal_uL1_3-a/b-sand"/>
</dbReference>
<dbReference type="GO" id="GO:0019843">
    <property type="term" value="F:rRNA binding"/>
    <property type="evidence" value="ECO:0007669"/>
    <property type="project" value="UniProtKB-UniRule"/>
</dbReference>
<dbReference type="InterPro" id="IPR002143">
    <property type="entry name" value="Ribosomal_uL1"/>
</dbReference>
<dbReference type="InterPro" id="IPR023674">
    <property type="entry name" value="Ribosomal_uL1-like"/>
</dbReference>
<evidence type="ECO:0000256" key="8">
    <source>
        <dbReference type="ARBA" id="ARBA00035241"/>
    </source>
</evidence>
<dbReference type="Proteomes" id="UP000176604">
    <property type="component" value="Unassembled WGS sequence"/>
</dbReference>
<evidence type="ECO:0000256" key="5">
    <source>
        <dbReference type="ARBA" id="ARBA00022884"/>
    </source>
</evidence>
<evidence type="ECO:0000313" key="12">
    <source>
        <dbReference type="Proteomes" id="UP000176604"/>
    </source>
</evidence>
<dbReference type="Pfam" id="PF00687">
    <property type="entry name" value="Ribosomal_L1"/>
    <property type="match status" value="1"/>
</dbReference>
<evidence type="ECO:0000256" key="6">
    <source>
        <dbReference type="ARBA" id="ARBA00022980"/>
    </source>
</evidence>
<dbReference type="InterPro" id="IPR028364">
    <property type="entry name" value="Ribosomal_uL1/biogenesis"/>
</dbReference>
<evidence type="ECO:0000256" key="4">
    <source>
        <dbReference type="ARBA" id="ARBA00022845"/>
    </source>
</evidence>
<dbReference type="Gene3D" id="3.40.50.790">
    <property type="match status" value="1"/>
</dbReference>
<evidence type="ECO:0000256" key="3">
    <source>
        <dbReference type="ARBA" id="ARBA00022730"/>
    </source>
</evidence>
<dbReference type="NCBIfam" id="TIGR01169">
    <property type="entry name" value="rplA_bact"/>
    <property type="match status" value="1"/>
</dbReference>
<comment type="similarity">
    <text evidence="1 9 10">Belongs to the universal ribosomal protein uL1 family.</text>
</comment>